<dbReference type="InterPro" id="IPR023214">
    <property type="entry name" value="HAD_sf"/>
</dbReference>
<dbReference type="SUPFAM" id="SSF81660">
    <property type="entry name" value="Metal cation-transporting ATPase, ATP-binding domain N"/>
    <property type="match status" value="1"/>
</dbReference>
<dbReference type="PROSITE" id="PS00154">
    <property type="entry name" value="ATPASE_E1_E2"/>
    <property type="match status" value="1"/>
</dbReference>
<comment type="caution">
    <text evidence="13">The sequence shown here is derived from an EMBL/GenBank/DDBJ whole genome shotgun (WGS) entry which is preliminary data.</text>
</comment>
<dbReference type="GO" id="GO:0005391">
    <property type="term" value="F:P-type sodium:potassium-exchanging transporter activity"/>
    <property type="evidence" value="ECO:0007669"/>
    <property type="project" value="TreeGrafter"/>
</dbReference>
<evidence type="ECO:0000256" key="1">
    <source>
        <dbReference type="ARBA" id="ARBA00004651"/>
    </source>
</evidence>
<dbReference type="PANTHER" id="PTHR43294:SF21">
    <property type="entry name" value="CATION TRANSPORTING ATPASE"/>
    <property type="match status" value="1"/>
</dbReference>
<dbReference type="InterPro" id="IPR044492">
    <property type="entry name" value="P_typ_ATPase_HD_dom"/>
</dbReference>
<sequence>MFILLIACGSIYLLLGSNEDAYILLGSVVIIMAMSFVQERKSERALEALRDLSSPRALVLRDDQQVRIAGQDVVNGDLLFLAEGDRVPADAVLVASQNMTIDESLLTGESVSVRKSASHEAMSEMVQPGGDDTPCVYSGTLVVQGSGKARVLATGEKTALGRIGKALYSLKSESSHLQKETSHAVKVVALWSIILVIILALWYGFTRDDWLNGILAGLTMAMSLLPAELPLILTIFLGLGAWRIAKKKVLTRQISAIEMLGAATVLCVDKTGTLTQNKMALAQIIANHEVHNFNPLTAENHNNTADTFAEKFHETLEFSMLSSHRDPFDAMEKAILHVGLDVLAGSEHLHNTWTLIEDYPLTPELLAMSRVWQSPDSADFVIAAKGAPEAIIDLCHLSDQQTYHINSYVNRAAEQGLRVLAIAKARFKKPDLPKLQHDFDFQFIGLIALADPLRPTAKAAITECLTAGIRVVMITGDYPATALSIAAQCGLDVQNGVLTGSQIDDLNEAQLLKRLQQVNVYCRVQPEQKLRLVMALKHGKEIVAMTGDGVNDAPALKAAHIGIAMGGRGTDVARESAALVLLNDDFSALVAAIRLGRRIVDNIRKAVVFVIAAHIPIAGMSMLPVMMGWPLILLPVHIVFFELMVDPTCSVVFEAEQEESNVMQRSPRLANAKIFDKKLLMRGLQQGVILLLILLAVYLLAQWVKLPAEQARALTFSAMIIGDIWLIFINRSWSLSLYHTLKLPNRALWWVVLCALLMLALALFLPFMNRLFHFEAPPIEYLVMMITAVSGILLLVASITTQSKQDKNL</sequence>
<protein>
    <submittedName>
        <fullName evidence="13">ATPase, E1-E2 type</fullName>
    </submittedName>
</protein>
<keyword evidence="5" id="KW-0547">Nucleotide-binding</keyword>
<dbReference type="InterPro" id="IPR006068">
    <property type="entry name" value="ATPase_P-typ_cation-transptr_C"/>
</dbReference>
<keyword evidence="6" id="KW-0067">ATP-binding</keyword>
<reference evidence="13 14" key="1">
    <citation type="submission" date="2006-02" db="EMBL/GenBank/DDBJ databases">
        <authorList>
            <person name="Moran M.A."/>
            <person name="Kjelleberg S."/>
            <person name="Egan S."/>
            <person name="Saunders N."/>
            <person name="Thomas T."/>
            <person name="Ferriera S."/>
            <person name="Johnson J."/>
            <person name="Kravitz S."/>
            <person name="Halpern A."/>
            <person name="Remington K."/>
            <person name="Beeson K."/>
            <person name="Tran B."/>
            <person name="Rogers Y.-H."/>
            <person name="Friedman R."/>
            <person name="Venter J.C."/>
        </authorList>
    </citation>
    <scope>NUCLEOTIDE SEQUENCE [LARGE SCALE GENOMIC DNA]</scope>
    <source>
        <strain evidence="13 14">D2</strain>
    </source>
</reference>
<dbReference type="InterPro" id="IPR036412">
    <property type="entry name" value="HAD-like_sf"/>
</dbReference>
<dbReference type="Pfam" id="PF00702">
    <property type="entry name" value="Hydrolase"/>
    <property type="match status" value="1"/>
</dbReference>
<dbReference type="EMBL" id="AAOH01000004">
    <property type="protein sequence ID" value="EAR28607.1"/>
    <property type="molecule type" value="Genomic_DNA"/>
</dbReference>
<feature type="transmembrane region" description="Helical" evidence="10">
    <location>
        <begin position="225"/>
        <end position="245"/>
    </location>
</feature>
<dbReference type="InterPro" id="IPR008250">
    <property type="entry name" value="ATPase_P-typ_transduc_dom_A_sf"/>
</dbReference>
<dbReference type="Pfam" id="PF00122">
    <property type="entry name" value="E1-E2_ATPase"/>
    <property type="match status" value="1"/>
</dbReference>
<dbReference type="STRING" id="87626.PTD2_22367"/>
<dbReference type="Gene3D" id="1.20.1110.10">
    <property type="entry name" value="Calcium-transporting ATPase, transmembrane domain"/>
    <property type="match status" value="2"/>
</dbReference>
<evidence type="ECO:0000313" key="14">
    <source>
        <dbReference type="Proteomes" id="UP000006201"/>
    </source>
</evidence>
<feature type="transmembrane region" description="Helical" evidence="10">
    <location>
        <begin position="779"/>
        <end position="799"/>
    </location>
</feature>
<dbReference type="Gene3D" id="3.40.1110.10">
    <property type="entry name" value="Calcium-transporting ATPase, cytoplasmic domain N"/>
    <property type="match status" value="2"/>
</dbReference>
<evidence type="ECO:0000256" key="7">
    <source>
        <dbReference type="ARBA" id="ARBA00022967"/>
    </source>
</evidence>
<dbReference type="PANTHER" id="PTHR43294">
    <property type="entry name" value="SODIUM/POTASSIUM-TRANSPORTING ATPASE SUBUNIT ALPHA"/>
    <property type="match status" value="1"/>
</dbReference>
<feature type="transmembrane region" description="Helical" evidence="10">
    <location>
        <begin position="606"/>
        <end position="632"/>
    </location>
</feature>
<dbReference type="Gene3D" id="2.70.150.10">
    <property type="entry name" value="Calcium-transporting ATPase, cytoplasmic transduction domain A"/>
    <property type="match status" value="1"/>
</dbReference>
<comment type="subcellular location">
    <subcellularLocation>
        <location evidence="1">Cell membrane</location>
        <topology evidence="1">Multi-pass membrane protein</topology>
    </subcellularLocation>
</comment>
<dbReference type="SUPFAM" id="SSF56784">
    <property type="entry name" value="HAD-like"/>
    <property type="match status" value="1"/>
</dbReference>
<dbReference type="GO" id="GO:0030007">
    <property type="term" value="P:intracellular potassium ion homeostasis"/>
    <property type="evidence" value="ECO:0007669"/>
    <property type="project" value="TreeGrafter"/>
</dbReference>
<keyword evidence="8 10" id="KW-1133">Transmembrane helix</keyword>
<keyword evidence="14" id="KW-1185">Reference proteome</keyword>
<evidence type="ECO:0000256" key="5">
    <source>
        <dbReference type="ARBA" id="ARBA00022741"/>
    </source>
</evidence>
<dbReference type="Gene3D" id="3.40.50.1000">
    <property type="entry name" value="HAD superfamily/HAD-like"/>
    <property type="match status" value="2"/>
</dbReference>
<dbReference type="SUPFAM" id="SSF81653">
    <property type="entry name" value="Calcium ATPase, transduction domain A"/>
    <property type="match status" value="1"/>
</dbReference>
<dbReference type="InterPro" id="IPR023298">
    <property type="entry name" value="ATPase_P-typ_TM_dom_sf"/>
</dbReference>
<dbReference type="eggNOG" id="COG0474">
    <property type="taxonomic scope" value="Bacteria"/>
</dbReference>
<feature type="transmembrane region" description="Helical" evidence="10">
    <location>
        <begin position="747"/>
        <end position="767"/>
    </location>
</feature>
<evidence type="ECO:0000256" key="8">
    <source>
        <dbReference type="ARBA" id="ARBA00022989"/>
    </source>
</evidence>
<accession>A4CB49</accession>
<evidence type="ECO:0000256" key="4">
    <source>
        <dbReference type="ARBA" id="ARBA00022692"/>
    </source>
</evidence>
<feature type="transmembrane region" description="Helical" evidence="10">
    <location>
        <begin position="713"/>
        <end position="735"/>
    </location>
</feature>
<dbReference type="InterPro" id="IPR001757">
    <property type="entry name" value="P_typ_ATPase"/>
</dbReference>
<dbReference type="SFLD" id="SFLDG00002">
    <property type="entry name" value="C1.7:_P-type_atpase_like"/>
    <property type="match status" value="1"/>
</dbReference>
<keyword evidence="3" id="KW-1003">Cell membrane</keyword>
<dbReference type="InterPro" id="IPR023299">
    <property type="entry name" value="ATPase_P-typ_cyto_dom_N"/>
</dbReference>
<evidence type="ECO:0000256" key="9">
    <source>
        <dbReference type="ARBA" id="ARBA00023136"/>
    </source>
</evidence>
<dbReference type="InterPro" id="IPR059000">
    <property type="entry name" value="ATPase_P-type_domA"/>
</dbReference>
<dbReference type="InterPro" id="IPR050510">
    <property type="entry name" value="Cation_transp_ATPase_P-type"/>
</dbReference>
<feature type="transmembrane region" description="Helical" evidence="10">
    <location>
        <begin position="184"/>
        <end position="205"/>
    </location>
</feature>
<dbReference type="GO" id="GO:0016887">
    <property type="term" value="F:ATP hydrolysis activity"/>
    <property type="evidence" value="ECO:0007669"/>
    <property type="project" value="InterPro"/>
</dbReference>
<keyword evidence="7" id="KW-1278">Translocase</keyword>
<feature type="domain" description="Cation-transporting P-type ATPase C-terminal" evidence="12">
    <location>
        <begin position="630"/>
        <end position="796"/>
    </location>
</feature>
<feature type="transmembrane region" description="Helical" evidence="10">
    <location>
        <begin position="21"/>
        <end position="37"/>
    </location>
</feature>
<dbReference type="Pfam" id="PF00689">
    <property type="entry name" value="Cation_ATPase_C"/>
    <property type="match status" value="1"/>
</dbReference>
<comment type="similarity">
    <text evidence="2">Belongs to the cation transport ATPase (P-type) (TC 3.A.3) family. Type IIA subfamily.</text>
</comment>
<dbReference type="GO" id="GO:0005524">
    <property type="term" value="F:ATP binding"/>
    <property type="evidence" value="ECO:0007669"/>
    <property type="project" value="UniProtKB-KW"/>
</dbReference>
<evidence type="ECO:0000259" key="12">
    <source>
        <dbReference type="Pfam" id="PF00689"/>
    </source>
</evidence>
<dbReference type="GO" id="GO:0036376">
    <property type="term" value="P:sodium ion export across plasma membrane"/>
    <property type="evidence" value="ECO:0007669"/>
    <property type="project" value="TreeGrafter"/>
</dbReference>
<evidence type="ECO:0000256" key="3">
    <source>
        <dbReference type="ARBA" id="ARBA00022475"/>
    </source>
</evidence>
<dbReference type="NCBIfam" id="TIGR01494">
    <property type="entry name" value="ATPase_P-type"/>
    <property type="match status" value="2"/>
</dbReference>
<dbReference type="PRINTS" id="PR00120">
    <property type="entry name" value="HATPASE"/>
</dbReference>
<keyword evidence="4 10" id="KW-0812">Transmembrane</keyword>
<dbReference type="AlphaFoldDB" id="A4CB49"/>
<dbReference type="PRINTS" id="PR00119">
    <property type="entry name" value="CATATPASE"/>
</dbReference>
<organism evidence="13 14">
    <name type="scientific">Pseudoalteromonas tunicata D2</name>
    <dbReference type="NCBI Taxonomy" id="87626"/>
    <lineage>
        <taxon>Bacteria</taxon>
        <taxon>Pseudomonadati</taxon>
        <taxon>Pseudomonadota</taxon>
        <taxon>Gammaproteobacteria</taxon>
        <taxon>Alteromonadales</taxon>
        <taxon>Pseudoalteromonadaceae</taxon>
        <taxon>Pseudoalteromonas</taxon>
    </lineage>
</organism>
<dbReference type="SFLD" id="SFLDF00027">
    <property type="entry name" value="p-type_atpase"/>
    <property type="match status" value="1"/>
</dbReference>
<evidence type="ECO:0000256" key="10">
    <source>
        <dbReference type="SAM" id="Phobius"/>
    </source>
</evidence>
<dbReference type="HOGENOM" id="CLU_002360_2_1_6"/>
<evidence type="ECO:0000256" key="2">
    <source>
        <dbReference type="ARBA" id="ARBA00005675"/>
    </source>
</evidence>
<dbReference type="Proteomes" id="UP000006201">
    <property type="component" value="Unassembled WGS sequence"/>
</dbReference>
<feature type="transmembrane region" description="Helical" evidence="10">
    <location>
        <begin position="683"/>
        <end position="701"/>
    </location>
</feature>
<name>A4CB49_9GAMM</name>
<gene>
    <name evidence="13" type="ORF">PTD2_22367</name>
</gene>
<dbReference type="GO" id="GO:0006883">
    <property type="term" value="P:intracellular sodium ion homeostasis"/>
    <property type="evidence" value="ECO:0007669"/>
    <property type="project" value="TreeGrafter"/>
</dbReference>
<dbReference type="SFLD" id="SFLDS00003">
    <property type="entry name" value="Haloacid_Dehalogenase"/>
    <property type="match status" value="1"/>
</dbReference>
<feature type="domain" description="P-type ATPase A" evidence="11">
    <location>
        <begin position="52"/>
        <end position="166"/>
    </location>
</feature>
<dbReference type="InterPro" id="IPR018303">
    <property type="entry name" value="ATPase_P-typ_P_site"/>
</dbReference>
<dbReference type="SUPFAM" id="SSF81665">
    <property type="entry name" value="Calcium ATPase, transmembrane domain M"/>
    <property type="match status" value="1"/>
</dbReference>
<keyword evidence="9 10" id="KW-0472">Membrane</keyword>
<evidence type="ECO:0000313" key="13">
    <source>
        <dbReference type="EMBL" id="EAR28607.1"/>
    </source>
</evidence>
<dbReference type="GO" id="GO:1990573">
    <property type="term" value="P:potassium ion import across plasma membrane"/>
    <property type="evidence" value="ECO:0007669"/>
    <property type="project" value="TreeGrafter"/>
</dbReference>
<dbReference type="GO" id="GO:1902600">
    <property type="term" value="P:proton transmembrane transport"/>
    <property type="evidence" value="ECO:0007669"/>
    <property type="project" value="TreeGrafter"/>
</dbReference>
<proteinExistence type="inferred from homology"/>
<evidence type="ECO:0000256" key="6">
    <source>
        <dbReference type="ARBA" id="ARBA00022840"/>
    </source>
</evidence>
<evidence type="ECO:0000259" key="11">
    <source>
        <dbReference type="Pfam" id="PF00122"/>
    </source>
</evidence>
<dbReference type="GO" id="GO:0005886">
    <property type="term" value="C:plasma membrane"/>
    <property type="evidence" value="ECO:0007669"/>
    <property type="project" value="UniProtKB-SubCell"/>
</dbReference>